<dbReference type="EMBL" id="BSOA01000049">
    <property type="protein sequence ID" value="GLQ90559.1"/>
    <property type="molecule type" value="Genomic_DNA"/>
</dbReference>
<dbReference type="SUPFAM" id="SSF53933">
    <property type="entry name" value="Microbial ribonucleases"/>
    <property type="match status" value="1"/>
</dbReference>
<evidence type="ECO:0000256" key="2">
    <source>
        <dbReference type="ARBA" id="ARBA00022801"/>
    </source>
</evidence>
<name>A0ABQ5XJD4_9GAMM</name>
<evidence type="ECO:0000313" key="4">
    <source>
        <dbReference type="Proteomes" id="UP001156627"/>
    </source>
</evidence>
<organism evidence="3 4">
    <name type="scientific">Dyella flagellata</name>
    <dbReference type="NCBI Taxonomy" id="1867833"/>
    <lineage>
        <taxon>Bacteria</taxon>
        <taxon>Pseudomonadati</taxon>
        <taxon>Pseudomonadota</taxon>
        <taxon>Gammaproteobacteria</taxon>
        <taxon>Lysobacterales</taxon>
        <taxon>Rhodanobacteraceae</taxon>
        <taxon>Dyella</taxon>
    </lineage>
</organism>
<evidence type="ECO:0000256" key="1">
    <source>
        <dbReference type="ARBA" id="ARBA00022722"/>
    </source>
</evidence>
<evidence type="ECO:0000313" key="3">
    <source>
        <dbReference type="EMBL" id="GLQ90559.1"/>
    </source>
</evidence>
<dbReference type="Gene3D" id="3.10.450.30">
    <property type="entry name" value="Microbial ribonucleases"/>
    <property type="match status" value="1"/>
</dbReference>
<reference evidence="4" key="1">
    <citation type="journal article" date="2019" name="Int. J. Syst. Evol. Microbiol.">
        <title>The Global Catalogue of Microorganisms (GCM) 10K type strain sequencing project: providing services to taxonomists for standard genome sequencing and annotation.</title>
        <authorList>
            <consortium name="The Broad Institute Genomics Platform"/>
            <consortium name="The Broad Institute Genome Sequencing Center for Infectious Disease"/>
            <person name="Wu L."/>
            <person name="Ma J."/>
        </authorList>
    </citation>
    <scope>NUCLEOTIDE SEQUENCE [LARGE SCALE GENOMIC DNA]</scope>
    <source>
        <strain evidence="4">NBRC 111981</strain>
    </source>
</reference>
<sequence>MADPVTSENYDRAVEEHAMRRQGMLGRGGGMGNALYSIDYDKLPPEARHTINLIISNGPFPYPVKDGSNFGNRFGDLPGGRYLEYTVPTPGVTNRGARRIVARCVTAQLFFTACHYERVQVQGGTPAQKDQARLAHTRDNVDPEWRNGFYIVTGMDLDLRNKINRAIKAVS</sequence>
<dbReference type="Pfam" id="PF00545">
    <property type="entry name" value="Ribonuclease"/>
    <property type="match status" value="1"/>
</dbReference>
<dbReference type="InterPro" id="IPR016191">
    <property type="entry name" value="Ribonuclease/ribotoxin"/>
</dbReference>
<gene>
    <name evidence="3" type="ORF">GCM10007898_41350</name>
</gene>
<keyword evidence="1" id="KW-0540">Nuclease</keyword>
<protein>
    <submittedName>
        <fullName evidence="3">Uncharacterized protein</fullName>
    </submittedName>
</protein>
<keyword evidence="4" id="KW-1185">Reference proteome</keyword>
<accession>A0ABQ5XJD4</accession>
<dbReference type="RefSeq" id="WP_404649347.1">
    <property type="nucleotide sequence ID" value="NZ_BSOA01000049.1"/>
</dbReference>
<comment type="caution">
    <text evidence="3">The sequence shown here is derived from an EMBL/GenBank/DDBJ whole genome shotgun (WGS) entry which is preliminary data.</text>
</comment>
<dbReference type="Proteomes" id="UP001156627">
    <property type="component" value="Unassembled WGS sequence"/>
</dbReference>
<dbReference type="InterPro" id="IPR000026">
    <property type="entry name" value="N1-like"/>
</dbReference>
<proteinExistence type="predicted"/>
<keyword evidence="2" id="KW-0378">Hydrolase</keyword>